<sequence length="106" mass="12071">MEDITTRNEIGRNWCKTLIENKTSGKIISRPNKTQERAPLRCPKCGSTSNLANNFSRKARINEVEIEKGEDTKYKNDVSVHESDSEPSEEEELPDQISIENTNVSF</sequence>
<accession>A0A9Q3J5N6</accession>
<evidence type="ECO:0000313" key="2">
    <source>
        <dbReference type="EMBL" id="MBW0555745.1"/>
    </source>
</evidence>
<reference evidence="2" key="1">
    <citation type="submission" date="2021-03" db="EMBL/GenBank/DDBJ databases">
        <title>Draft genome sequence of rust myrtle Austropuccinia psidii MF-1, a brazilian biotype.</title>
        <authorList>
            <person name="Quecine M.C."/>
            <person name="Pachon D.M.R."/>
            <person name="Bonatelli M.L."/>
            <person name="Correr F.H."/>
            <person name="Franceschini L.M."/>
            <person name="Leite T.F."/>
            <person name="Margarido G.R.A."/>
            <person name="Almeida C.A."/>
            <person name="Ferrarezi J.A."/>
            <person name="Labate C.A."/>
        </authorList>
    </citation>
    <scope>NUCLEOTIDE SEQUENCE</scope>
    <source>
        <strain evidence="2">MF-1</strain>
    </source>
</reference>
<feature type="compositionally biased region" description="Basic and acidic residues" evidence="1">
    <location>
        <begin position="62"/>
        <end position="84"/>
    </location>
</feature>
<organism evidence="2 3">
    <name type="scientific">Austropuccinia psidii MF-1</name>
    <dbReference type="NCBI Taxonomy" id="1389203"/>
    <lineage>
        <taxon>Eukaryota</taxon>
        <taxon>Fungi</taxon>
        <taxon>Dikarya</taxon>
        <taxon>Basidiomycota</taxon>
        <taxon>Pucciniomycotina</taxon>
        <taxon>Pucciniomycetes</taxon>
        <taxon>Pucciniales</taxon>
        <taxon>Sphaerophragmiaceae</taxon>
        <taxon>Austropuccinia</taxon>
    </lineage>
</organism>
<feature type="compositionally biased region" description="Acidic residues" evidence="1">
    <location>
        <begin position="85"/>
        <end position="94"/>
    </location>
</feature>
<keyword evidence="3" id="KW-1185">Reference proteome</keyword>
<feature type="region of interest" description="Disordered" evidence="1">
    <location>
        <begin position="62"/>
        <end position="106"/>
    </location>
</feature>
<name>A0A9Q3J5N6_9BASI</name>
<gene>
    <name evidence="2" type="ORF">O181_095460</name>
</gene>
<proteinExistence type="predicted"/>
<dbReference type="EMBL" id="AVOT02062837">
    <property type="protein sequence ID" value="MBW0555745.1"/>
    <property type="molecule type" value="Genomic_DNA"/>
</dbReference>
<evidence type="ECO:0000256" key="1">
    <source>
        <dbReference type="SAM" id="MobiDB-lite"/>
    </source>
</evidence>
<protein>
    <submittedName>
        <fullName evidence="2">Uncharacterized protein</fullName>
    </submittedName>
</protein>
<comment type="caution">
    <text evidence="2">The sequence shown here is derived from an EMBL/GenBank/DDBJ whole genome shotgun (WGS) entry which is preliminary data.</text>
</comment>
<dbReference type="Proteomes" id="UP000765509">
    <property type="component" value="Unassembled WGS sequence"/>
</dbReference>
<evidence type="ECO:0000313" key="3">
    <source>
        <dbReference type="Proteomes" id="UP000765509"/>
    </source>
</evidence>
<dbReference type="AlphaFoldDB" id="A0A9Q3J5N6"/>